<evidence type="ECO:0000256" key="1">
    <source>
        <dbReference type="SAM" id="MobiDB-lite"/>
    </source>
</evidence>
<feature type="signal peptide" evidence="2">
    <location>
        <begin position="1"/>
        <end position="22"/>
    </location>
</feature>
<organism evidence="3 4">
    <name type="scientific">Brevundimonas diminuta 3F5N</name>
    <dbReference type="NCBI Taxonomy" id="1255603"/>
    <lineage>
        <taxon>Bacteria</taxon>
        <taxon>Pseudomonadati</taxon>
        <taxon>Pseudomonadota</taxon>
        <taxon>Alphaproteobacteria</taxon>
        <taxon>Caulobacterales</taxon>
        <taxon>Caulobacteraceae</taxon>
        <taxon>Brevundimonas</taxon>
    </lineage>
</organism>
<reference evidence="3 4" key="1">
    <citation type="submission" date="2017-02" db="EMBL/GenBank/DDBJ databases">
        <authorList>
            <person name="Peterson S.W."/>
        </authorList>
    </citation>
    <scope>NUCLEOTIDE SEQUENCE [LARGE SCALE GENOMIC DNA]</scope>
    <source>
        <strain evidence="3 4">3F5N</strain>
    </source>
</reference>
<dbReference type="PROSITE" id="PS51257">
    <property type="entry name" value="PROKAR_LIPOPROTEIN"/>
    <property type="match status" value="1"/>
</dbReference>
<dbReference type="Proteomes" id="UP000195766">
    <property type="component" value="Unassembled WGS sequence"/>
</dbReference>
<dbReference type="EMBL" id="FUIE01000036">
    <property type="protein sequence ID" value="SJM58684.1"/>
    <property type="molecule type" value="Genomic_DNA"/>
</dbReference>
<sequence length="351" mass="35867">MPQAFLRRGLSVAAVAAAAVLASCSTPEPEAPPPAPPPPPPPALALNQSVAEAASVYVAFVREVGSIQAGFPDAESIQAAVRKGAAVEAGQLSRGMIAYGAILALQSPEYVAGVRQFASDPAQRQQMVSRIVADPAYAATLPGAEAAAGLIASTMGRDAEVMAALAEAVETDAYTIQGRSDPRRRWATQPVADRVGRLEGAKSLSAVPRLPSAEDSARLFAAANSGSGLNLTAAQRGAPFTPAIVNSLAIAALAALGAAGEDAKANTDALTTESNNEFCLNLSKLMLFQCLAAAKPNYEDIFCAGRHVVRDLAQCTSQYTGPMPTITVAVPPAGAPTPMAQAENQPATPNG</sequence>
<evidence type="ECO:0000313" key="4">
    <source>
        <dbReference type="Proteomes" id="UP000195766"/>
    </source>
</evidence>
<keyword evidence="2" id="KW-0732">Signal</keyword>
<dbReference type="OrthoDB" id="7626611at2"/>
<feature type="chain" id="PRO_5012074146" description="Lipoprotein" evidence="2">
    <location>
        <begin position="23"/>
        <end position="351"/>
    </location>
</feature>
<evidence type="ECO:0000313" key="3">
    <source>
        <dbReference type="EMBL" id="SJM58684.1"/>
    </source>
</evidence>
<gene>
    <name evidence="3" type="ORF">FM111_06570</name>
</gene>
<proteinExistence type="predicted"/>
<accession>A0A1R4FRU5</accession>
<feature type="compositionally biased region" description="Pro residues" evidence="1">
    <location>
        <begin position="29"/>
        <end position="43"/>
    </location>
</feature>
<dbReference type="RefSeq" id="WP_087140193.1">
    <property type="nucleotide sequence ID" value="NZ_FUIE01000036.1"/>
</dbReference>
<name>A0A1R4FRU5_BREDI</name>
<feature type="region of interest" description="Disordered" evidence="1">
    <location>
        <begin position="25"/>
        <end position="44"/>
    </location>
</feature>
<evidence type="ECO:0008006" key="5">
    <source>
        <dbReference type="Google" id="ProtNLM"/>
    </source>
</evidence>
<dbReference type="AlphaFoldDB" id="A0A1R4FRU5"/>
<protein>
    <recommendedName>
        <fullName evidence="5">Lipoprotein</fullName>
    </recommendedName>
</protein>
<evidence type="ECO:0000256" key="2">
    <source>
        <dbReference type="SAM" id="SignalP"/>
    </source>
</evidence>